<dbReference type="Proteomes" id="UP001202328">
    <property type="component" value="Unassembled WGS sequence"/>
</dbReference>
<comment type="caution">
    <text evidence="1">The sequence shown here is derived from an EMBL/GenBank/DDBJ whole genome shotgun (WGS) entry which is preliminary data.</text>
</comment>
<evidence type="ECO:0000313" key="2">
    <source>
        <dbReference type="Proteomes" id="UP001202328"/>
    </source>
</evidence>
<dbReference type="EMBL" id="JAJJMB010000061">
    <property type="protein sequence ID" value="KAI3963333.1"/>
    <property type="molecule type" value="Genomic_DNA"/>
</dbReference>
<proteinExistence type="predicted"/>
<accession>A0AAD4TIB8</accession>
<evidence type="ECO:0000313" key="1">
    <source>
        <dbReference type="EMBL" id="KAI3963333.1"/>
    </source>
</evidence>
<gene>
    <name evidence="1" type="ORF">MKW98_022755</name>
</gene>
<keyword evidence="2" id="KW-1185">Reference proteome</keyword>
<organism evidence="1 2">
    <name type="scientific">Papaver atlanticum</name>
    <dbReference type="NCBI Taxonomy" id="357466"/>
    <lineage>
        <taxon>Eukaryota</taxon>
        <taxon>Viridiplantae</taxon>
        <taxon>Streptophyta</taxon>
        <taxon>Embryophyta</taxon>
        <taxon>Tracheophyta</taxon>
        <taxon>Spermatophyta</taxon>
        <taxon>Magnoliopsida</taxon>
        <taxon>Ranunculales</taxon>
        <taxon>Papaveraceae</taxon>
        <taxon>Papaveroideae</taxon>
        <taxon>Papaver</taxon>
    </lineage>
</organism>
<sequence length="53" mass="5587">MPSKKSCIVEFDGAAKGNPGPAGAGAEYNRDADALANRGVNLKDGEVRVYKDY</sequence>
<dbReference type="AlphaFoldDB" id="A0AAD4TIB8"/>
<reference evidence="1" key="1">
    <citation type="submission" date="2022-04" db="EMBL/GenBank/DDBJ databases">
        <title>A functionally conserved STORR gene fusion in Papaver species that diverged 16.8 million years ago.</title>
        <authorList>
            <person name="Catania T."/>
        </authorList>
    </citation>
    <scope>NUCLEOTIDE SEQUENCE</scope>
    <source>
        <strain evidence="1">S-188037</strain>
    </source>
</reference>
<protein>
    <submittedName>
        <fullName evidence="1">Uncharacterized protein</fullName>
    </submittedName>
</protein>
<name>A0AAD4TIB8_9MAGN</name>